<dbReference type="KEGG" id="maqu:Maq22A_c07440"/>
<dbReference type="PATRIC" id="fig|270351.10.peg.1418"/>
<proteinExistence type="predicted"/>
<dbReference type="OrthoDB" id="7584850at2"/>
<dbReference type="Proteomes" id="UP000061432">
    <property type="component" value="Chromosome"/>
</dbReference>
<reference evidence="1 2" key="1">
    <citation type="journal article" date="2015" name="Genome Announc.">
        <title>Complete Genome Sequence of Methylobacterium aquaticum Strain 22A, Isolated from Racomitrium japonicum Moss.</title>
        <authorList>
            <person name="Tani A."/>
            <person name="Ogura Y."/>
            <person name="Hayashi T."/>
            <person name="Kimbara K."/>
        </authorList>
    </citation>
    <scope>NUCLEOTIDE SEQUENCE [LARGE SCALE GENOMIC DNA]</scope>
    <source>
        <strain evidence="1 2">MA-22A</strain>
    </source>
</reference>
<accession>A0A0C6FQC0</accession>
<dbReference type="RefSeq" id="WP_060846261.1">
    <property type="nucleotide sequence ID" value="NZ_AP014704.1"/>
</dbReference>
<organism evidence="1 2">
    <name type="scientific">Methylobacterium aquaticum</name>
    <dbReference type="NCBI Taxonomy" id="270351"/>
    <lineage>
        <taxon>Bacteria</taxon>
        <taxon>Pseudomonadati</taxon>
        <taxon>Pseudomonadota</taxon>
        <taxon>Alphaproteobacteria</taxon>
        <taxon>Hyphomicrobiales</taxon>
        <taxon>Methylobacteriaceae</taxon>
        <taxon>Methylobacterium</taxon>
    </lineage>
</organism>
<evidence type="ECO:0000313" key="2">
    <source>
        <dbReference type="Proteomes" id="UP000061432"/>
    </source>
</evidence>
<dbReference type="EMBL" id="AP014704">
    <property type="protein sequence ID" value="BAQ44820.1"/>
    <property type="molecule type" value="Genomic_DNA"/>
</dbReference>
<protein>
    <submittedName>
        <fullName evidence="1">Uncharacterized protein</fullName>
    </submittedName>
</protein>
<sequence length="65" mass="7353">MQPARIVEVGETSAGIVVPETDGFRFFSAHPDFHTLEGRIFRSPRHATRAAQDLHARKRNRRLAA</sequence>
<reference evidence="2" key="2">
    <citation type="submission" date="2015-01" db="EMBL/GenBank/DDBJ databases">
        <title>Complete genome sequence of Methylobacterium aquaticum strain 22A.</title>
        <authorList>
            <person name="Tani A."/>
            <person name="Ogura Y."/>
            <person name="Hayashi T."/>
        </authorList>
    </citation>
    <scope>NUCLEOTIDE SEQUENCE [LARGE SCALE GENOMIC DNA]</scope>
    <source>
        <strain evidence="2">MA-22A</strain>
    </source>
</reference>
<evidence type="ECO:0000313" key="1">
    <source>
        <dbReference type="EMBL" id="BAQ44820.1"/>
    </source>
</evidence>
<dbReference type="AlphaFoldDB" id="A0A0C6FQC0"/>
<name>A0A0C6FQC0_9HYPH</name>
<gene>
    <name evidence="1" type="ORF">Maq22A_c07440</name>
</gene>